<comment type="caution">
    <text evidence="1">The sequence shown here is derived from an EMBL/GenBank/DDBJ whole genome shotgun (WGS) entry which is preliminary data.</text>
</comment>
<accession>A0A2G4EUU4</accession>
<keyword evidence="2" id="KW-1185">Reference proteome</keyword>
<reference evidence="1" key="1">
    <citation type="submission" date="2017-10" db="EMBL/GenBank/DDBJ databases">
        <title>Draft genome sequence of the planktic cyanobacteria Tychonema bourrellyi isolated from alpine lentic freshwater.</title>
        <authorList>
            <person name="Tett A."/>
            <person name="Armanini F."/>
            <person name="Asnicar F."/>
            <person name="Boscaini A."/>
            <person name="Pasolli E."/>
            <person name="Zolfo M."/>
            <person name="Donati C."/>
            <person name="Salmaso N."/>
            <person name="Segata N."/>
        </authorList>
    </citation>
    <scope>NUCLEOTIDE SEQUENCE</scope>
    <source>
        <strain evidence="1">FEM_GT703</strain>
    </source>
</reference>
<gene>
    <name evidence="1" type="ORF">CP500_022455</name>
</gene>
<dbReference type="AlphaFoldDB" id="A0A2G4EUU4"/>
<dbReference type="Proteomes" id="UP000226442">
    <property type="component" value="Unassembled WGS sequence"/>
</dbReference>
<sequence>METDLHPQPHQAFWLGKQNWVLFNFSKIRRFANTNCQIFSKNFSVTRSRHLEDVKTGIAQFLSYRLGVHR</sequence>
<evidence type="ECO:0000313" key="2">
    <source>
        <dbReference type="Proteomes" id="UP000226442"/>
    </source>
</evidence>
<organism evidence="1 2">
    <name type="scientific">Tychonema bourrellyi FEM_GT703</name>
    <dbReference type="NCBI Taxonomy" id="2040638"/>
    <lineage>
        <taxon>Bacteria</taxon>
        <taxon>Bacillati</taxon>
        <taxon>Cyanobacteriota</taxon>
        <taxon>Cyanophyceae</taxon>
        <taxon>Oscillatoriophycideae</taxon>
        <taxon>Oscillatoriales</taxon>
        <taxon>Microcoleaceae</taxon>
        <taxon>Tychonema</taxon>
    </lineage>
</organism>
<name>A0A2G4EUU4_9CYAN</name>
<proteinExistence type="predicted"/>
<evidence type="ECO:0000313" key="1">
    <source>
        <dbReference type="EMBL" id="PHX53258.1"/>
    </source>
</evidence>
<dbReference type="EMBL" id="NXIB02000228">
    <property type="protein sequence ID" value="PHX53258.1"/>
    <property type="molecule type" value="Genomic_DNA"/>
</dbReference>
<protein>
    <submittedName>
        <fullName evidence="1">Uncharacterized protein</fullName>
    </submittedName>
</protein>